<comment type="caution">
    <text evidence="6">The sequence shown here is derived from an EMBL/GenBank/DDBJ whole genome shotgun (WGS) entry which is preliminary data.</text>
</comment>
<dbReference type="SUPFAM" id="SSF46785">
    <property type="entry name" value="Winged helix' DNA-binding domain"/>
    <property type="match status" value="1"/>
</dbReference>
<evidence type="ECO:0000313" key="7">
    <source>
        <dbReference type="Proteomes" id="UP000078003"/>
    </source>
</evidence>
<dbReference type="RefSeq" id="WP_064084311.1">
    <property type="nucleotide sequence ID" value="NZ_LXSF01000002.1"/>
</dbReference>
<proteinExistence type="predicted"/>
<dbReference type="InterPro" id="IPR036390">
    <property type="entry name" value="WH_DNA-bd_sf"/>
</dbReference>
<name>A0A1A9RFY1_EIKCO</name>
<dbReference type="GO" id="GO:0005829">
    <property type="term" value="C:cytosol"/>
    <property type="evidence" value="ECO:0007669"/>
    <property type="project" value="TreeGrafter"/>
</dbReference>
<keyword evidence="3" id="KW-0010">Activator</keyword>
<dbReference type="Gene3D" id="3.30.70.920">
    <property type="match status" value="1"/>
</dbReference>
<dbReference type="PANTHER" id="PTHR30154">
    <property type="entry name" value="LEUCINE-RESPONSIVE REGULATORY PROTEIN"/>
    <property type="match status" value="1"/>
</dbReference>
<dbReference type="PROSITE" id="PS00519">
    <property type="entry name" value="HTH_ASNC_1"/>
    <property type="match status" value="1"/>
</dbReference>
<dbReference type="InterPro" id="IPR019885">
    <property type="entry name" value="Tscrpt_reg_HTH_AsnC-type_CS"/>
</dbReference>
<dbReference type="GO" id="GO:0043200">
    <property type="term" value="P:response to amino acid"/>
    <property type="evidence" value="ECO:0007669"/>
    <property type="project" value="TreeGrafter"/>
</dbReference>
<dbReference type="FunFam" id="3.30.70.920:FF:000001">
    <property type="entry name" value="Transcriptional regulator, AsnC family"/>
    <property type="match status" value="1"/>
</dbReference>
<dbReference type="CDD" id="cd00090">
    <property type="entry name" value="HTH_ARSR"/>
    <property type="match status" value="1"/>
</dbReference>
<keyword evidence="4" id="KW-0804">Transcription</keyword>
<dbReference type="FunFam" id="1.10.10.10:FF:000186">
    <property type="entry name" value="AsnC family transcriptional regulator"/>
    <property type="match status" value="1"/>
</dbReference>
<dbReference type="SMART" id="SM00344">
    <property type="entry name" value="HTH_ASNC"/>
    <property type="match status" value="1"/>
</dbReference>
<dbReference type="PANTHER" id="PTHR30154:SF0">
    <property type="entry name" value="LEUCINE-RESPONSIVE REGULATORY PROTEIN"/>
    <property type="match status" value="1"/>
</dbReference>
<dbReference type="Proteomes" id="UP000078003">
    <property type="component" value="Unassembled WGS sequence"/>
</dbReference>
<dbReference type="PRINTS" id="PR00033">
    <property type="entry name" value="HTHASNC"/>
</dbReference>
<keyword evidence="1" id="KW-0805">Transcription regulation</keyword>
<dbReference type="InterPro" id="IPR011008">
    <property type="entry name" value="Dimeric_a/b-barrel"/>
</dbReference>
<dbReference type="Pfam" id="PF01037">
    <property type="entry name" value="AsnC_trans_reg"/>
    <property type="match status" value="1"/>
</dbReference>
<evidence type="ECO:0000256" key="2">
    <source>
        <dbReference type="ARBA" id="ARBA00023125"/>
    </source>
</evidence>
<protein>
    <submittedName>
        <fullName evidence="6">AsnC family transcriptional regulator</fullName>
    </submittedName>
</protein>
<dbReference type="SUPFAM" id="SSF54909">
    <property type="entry name" value="Dimeric alpha+beta barrel"/>
    <property type="match status" value="1"/>
</dbReference>
<dbReference type="InterPro" id="IPR019888">
    <property type="entry name" value="Tscrpt_reg_AsnC-like"/>
</dbReference>
<dbReference type="PROSITE" id="PS50956">
    <property type="entry name" value="HTH_ASNC_2"/>
    <property type="match status" value="1"/>
</dbReference>
<accession>A0A1A9RFY1</accession>
<dbReference type="Gene3D" id="1.10.10.10">
    <property type="entry name" value="Winged helix-like DNA-binding domain superfamily/Winged helix DNA-binding domain"/>
    <property type="match status" value="1"/>
</dbReference>
<dbReference type="InterPro" id="IPR019887">
    <property type="entry name" value="Tscrpt_reg_AsnC/Lrp_C"/>
</dbReference>
<reference evidence="7" key="1">
    <citation type="submission" date="2016-05" db="EMBL/GenBank/DDBJ databases">
        <title>Draft genome of Corynebacterium afermentans subsp. afermentans LCDC 88199T.</title>
        <authorList>
            <person name="Bernier A.-M."/>
            <person name="Bernard K."/>
        </authorList>
    </citation>
    <scope>NUCLEOTIDE SEQUENCE [LARGE SCALE GENOMIC DNA]</scope>
    <source>
        <strain evidence="7">NML01-0328</strain>
    </source>
</reference>
<evidence type="ECO:0000259" key="5">
    <source>
        <dbReference type="PROSITE" id="PS50956"/>
    </source>
</evidence>
<evidence type="ECO:0000256" key="3">
    <source>
        <dbReference type="ARBA" id="ARBA00023159"/>
    </source>
</evidence>
<sequence length="164" mass="18902">MPNRPTFKEADSIDLHILKLLQENARLSMTELAERVGLSATPVTERVRRLERNGYISGYHARLNPARLGYGLLVFVEIKLHSKSGDIFEEFRREVLKIPQILECHLVSGEYDYLIKVRLQDMSAYRDMLGKILLQLPSAVESRSYVVMEEVKENGPLALEDWED</sequence>
<dbReference type="InterPro" id="IPR011991">
    <property type="entry name" value="ArsR-like_HTH"/>
</dbReference>
<organism evidence="6 7">
    <name type="scientific">Eikenella corrodens</name>
    <dbReference type="NCBI Taxonomy" id="539"/>
    <lineage>
        <taxon>Bacteria</taxon>
        <taxon>Pseudomonadati</taxon>
        <taxon>Pseudomonadota</taxon>
        <taxon>Betaproteobacteria</taxon>
        <taxon>Neisseriales</taxon>
        <taxon>Neisseriaceae</taxon>
        <taxon>Eikenella</taxon>
    </lineage>
</organism>
<dbReference type="GO" id="GO:0043565">
    <property type="term" value="F:sequence-specific DNA binding"/>
    <property type="evidence" value="ECO:0007669"/>
    <property type="project" value="InterPro"/>
</dbReference>
<dbReference type="AlphaFoldDB" id="A0A1A9RFY1"/>
<feature type="domain" description="HTH asnC-type" evidence="5">
    <location>
        <begin position="10"/>
        <end position="71"/>
    </location>
</feature>
<dbReference type="GO" id="GO:0006355">
    <property type="term" value="P:regulation of DNA-templated transcription"/>
    <property type="evidence" value="ECO:0007669"/>
    <property type="project" value="UniProtKB-ARBA"/>
</dbReference>
<dbReference type="EMBL" id="LXSF01000002">
    <property type="protein sequence ID" value="OAM17219.1"/>
    <property type="molecule type" value="Genomic_DNA"/>
</dbReference>
<evidence type="ECO:0000256" key="1">
    <source>
        <dbReference type="ARBA" id="ARBA00023015"/>
    </source>
</evidence>
<evidence type="ECO:0000256" key="4">
    <source>
        <dbReference type="ARBA" id="ARBA00023163"/>
    </source>
</evidence>
<evidence type="ECO:0000313" key="6">
    <source>
        <dbReference type="EMBL" id="OAM17219.1"/>
    </source>
</evidence>
<dbReference type="InterPro" id="IPR036388">
    <property type="entry name" value="WH-like_DNA-bd_sf"/>
</dbReference>
<dbReference type="Pfam" id="PF13412">
    <property type="entry name" value="HTH_24"/>
    <property type="match status" value="1"/>
</dbReference>
<dbReference type="InterPro" id="IPR000485">
    <property type="entry name" value="AsnC-type_HTH_dom"/>
</dbReference>
<gene>
    <name evidence="6" type="ORF">A7P85_02385</name>
</gene>
<keyword evidence="2" id="KW-0238">DNA-binding</keyword>